<dbReference type="SUPFAM" id="SSF89550">
    <property type="entry name" value="PHP domain-like"/>
    <property type="match status" value="1"/>
</dbReference>
<dbReference type="EC" id="3.1.3.15" evidence="3 8"/>
<dbReference type="Gene3D" id="3.20.20.140">
    <property type="entry name" value="Metal-dependent hydrolases"/>
    <property type="match status" value="1"/>
</dbReference>
<gene>
    <name evidence="10" type="ORF">CSX01_09165</name>
</gene>
<comment type="caution">
    <text evidence="10">The sequence shown here is derived from an EMBL/GenBank/DDBJ whole genome shotgun (WGS) entry which is preliminary data.</text>
</comment>
<evidence type="ECO:0000256" key="2">
    <source>
        <dbReference type="ARBA" id="ARBA00009152"/>
    </source>
</evidence>
<keyword evidence="6 8" id="KW-0368">Histidine biosynthesis</keyword>
<keyword evidence="5 8" id="KW-0378">Hydrolase</keyword>
<accession>A0A2G3DU65</accession>
<comment type="similarity">
    <text evidence="2 8">Belongs to the PHP hydrolase family. HisK subfamily.</text>
</comment>
<sequence length="278" mass="31430">MGEVLSSAHVHTTFCDGKSTAEELAVRAGELGFVSLGFTSHAPQTFDEAHCINPSKESDYKKEIRKIQQDYKGKMAVYLGIERDLFSCSSPEDYDFFIASVHYFMKPDGSYVGVDGAAEELQKYIDEYCGGSGLEMAKQYFSLFRDYVLDFKPAIIGHFDLLRYNNSILHLYDEESLVYRKMALDALRDMYETNAFLEVNTGGVARGYMKTPYPAPFLLKKWKEWGGEVIINSDCHDAKLLDAGYSQAKDILLSLGYDHVVRLSSNPQEGMWEQVGLF</sequence>
<dbReference type="GO" id="GO:0000105">
    <property type="term" value="P:L-histidine biosynthetic process"/>
    <property type="evidence" value="ECO:0007669"/>
    <property type="project" value="UniProtKB-UniRule"/>
</dbReference>
<dbReference type="InterPro" id="IPR016195">
    <property type="entry name" value="Pol/histidinol_Pase-like"/>
</dbReference>
<name>A0A2G3DU65_9FIRM</name>
<evidence type="ECO:0000259" key="9">
    <source>
        <dbReference type="Pfam" id="PF02811"/>
    </source>
</evidence>
<dbReference type="UniPathway" id="UPA00031">
    <property type="reaction ID" value="UER00013"/>
</dbReference>
<dbReference type="AlphaFoldDB" id="A0A2G3DU65"/>
<evidence type="ECO:0000256" key="1">
    <source>
        <dbReference type="ARBA" id="ARBA00004970"/>
    </source>
</evidence>
<evidence type="ECO:0000256" key="3">
    <source>
        <dbReference type="ARBA" id="ARBA00013085"/>
    </source>
</evidence>
<reference evidence="10 11" key="1">
    <citation type="submission" date="2017-10" db="EMBL/GenBank/DDBJ databases">
        <title>Resolving the taxonomy of Roseburia spp., Eubacterium rectale and Agathobacter spp. through phylogenomic analysis.</title>
        <authorList>
            <person name="Sheridan P.O."/>
            <person name="Walker A.W."/>
            <person name="Duncan S.H."/>
            <person name="Scott K.P."/>
            <person name="Toole P.W.O."/>
            <person name="Luis P."/>
            <person name="Flint H.J."/>
        </authorList>
    </citation>
    <scope>NUCLEOTIDE SEQUENCE [LARGE SCALE GENOMIC DNA]</scope>
    <source>
        <strain evidence="10 11">JK626</strain>
    </source>
</reference>
<dbReference type="Pfam" id="PF02811">
    <property type="entry name" value="PHP"/>
    <property type="match status" value="1"/>
</dbReference>
<evidence type="ECO:0000256" key="7">
    <source>
        <dbReference type="ARBA" id="ARBA00049158"/>
    </source>
</evidence>
<proteinExistence type="inferred from homology"/>
<reference evidence="10 11" key="2">
    <citation type="submission" date="2017-10" db="EMBL/GenBank/DDBJ databases">
        <authorList>
            <person name="Banno H."/>
            <person name="Chua N.-H."/>
        </authorList>
    </citation>
    <scope>NUCLEOTIDE SEQUENCE [LARGE SCALE GENOMIC DNA]</scope>
    <source>
        <strain evidence="10 11">JK626</strain>
    </source>
</reference>
<evidence type="ECO:0000256" key="8">
    <source>
        <dbReference type="RuleBase" id="RU366003"/>
    </source>
</evidence>
<protein>
    <recommendedName>
        <fullName evidence="3 8">Histidinol-phosphatase</fullName>
        <shortName evidence="8">HolPase</shortName>
        <ecNumber evidence="3 8">3.1.3.15</ecNumber>
    </recommendedName>
</protein>
<dbReference type="InterPro" id="IPR004013">
    <property type="entry name" value="PHP_dom"/>
</dbReference>
<evidence type="ECO:0000313" key="10">
    <source>
        <dbReference type="EMBL" id="PHU34577.1"/>
    </source>
</evidence>
<dbReference type="PANTHER" id="PTHR21039">
    <property type="entry name" value="HISTIDINOL PHOSPHATASE-RELATED"/>
    <property type="match status" value="1"/>
</dbReference>
<dbReference type="Proteomes" id="UP000225889">
    <property type="component" value="Unassembled WGS sequence"/>
</dbReference>
<keyword evidence="4 8" id="KW-0028">Amino-acid biosynthesis</keyword>
<dbReference type="RefSeq" id="WP_099392165.1">
    <property type="nucleotide sequence ID" value="NZ_PDYF01000017.1"/>
</dbReference>
<dbReference type="NCBIfam" id="TIGR01856">
    <property type="entry name" value="hisJ_fam"/>
    <property type="match status" value="1"/>
</dbReference>
<evidence type="ECO:0000256" key="6">
    <source>
        <dbReference type="ARBA" id="ARBA00023102"/>
    </source>
</evidence>
<evidence type="ECO:0000256" key="4">
    <source>
        <dbReference type="ARBA" id="ARBA00022605"/>
    </source>
</evidence>
<organism evidence="10 11">
    <name type="scientific">Pseudobutyrivibrio ruminis</name>
    <dbReference type="NCBI Taxonomy" id="46206"/>
    <lineage>
        <taxon>Bacteria</taxon>
        <taxon>Bacillati</taxon>
        <taxon>Bacillota</taxon>
        <taxon>Clostridia</taxon>
        <taxon>Lachnospirales</taxon>
        <taxon>Lachnospiraceae</taxon>
        <taxon>Pseudobutyrivibrio</taxon>
    </lineage>
</organism>
<dbReference type="EMBL" id="PDYF01000017">
    <property type="protein sequence ID" value="PHU34577.1"/>
    <property type="molecule type" value="Genomic_DNA"/>
</dbReference>
<dbReference type="PANTHER" id="PTHR21039:SF0">
    <property type="entry name" value="HISTIDINOL-PHOSPHATASE"/>
    <property type="match status" value="1"/>
</dbReference>
<dbReference type="InterPro" id="IPR010140">
    <property type="entry name" value="Histidinol_P_phosphatase_HisJ"/>
</dbReference>
<evidence type="ECO:0000256" key="5">
    <source>
        <dbReference type="ARBA" id="ARBA00022801"/>
    </source>
</evidence>
<feature type="domain" description="PHP" evidence="9">
    <location>
        <begin position="8"/>
        <end position="201"/>
    </location>
</feature>
<comment type="catalytic activity">
    <reaction evidence="7 8">
        <text>L-histidinol phosphate + H2O = L-histidinol + phosphate</text>
        <dbReference type="Rhea" id="RHEA:14465"/>
        <dbReference type="ChEBI" id="CHEBI:15377"/>
        <dbReference type="ChEBI" id="CHEBI:43474"/>
        <dbReference type="ChEBI" id="CHEBI:57699"/>
        <dbReference type="ChEBI" id="CHEBI:57980"/>
        <dbReference type="EC" id="3.1.3.15"/>
    </reaction>
</comment>
<dbReference type="GO" id="GO:0004401">
    <property type="term" value="F:histidinol-phosphatase activity"/>
    <property type="evidence" value="ECO:0007669"/>
    <property type="project" value="UniProtKB-UniRule"/>
</dbReference>
<comment type="pathway">
    <text evidence="1 8">Amino-acid biosynthesis; L-histidine biosynthesis; L-histidine from 5-phospho-alpha-D-ribose 1-diphosphate: step 8/9.</text>
</comment>
<evidence type="ECO:0000313" key="11">
    <source>
        <dbReference type="Proteomes" id="UP000225889"/>
    </source>
</evidence>
<dbReference type="GO" id="GO:0005737">
    <property type="term" value="C:cytoplasm"/>
    <property type="evidence" value="ECO:0007669"/>
    <property type="project" value="TreeGrafter"/>
</dbReference>